<keyword evidence="8" id="KW-1185">Reference proteome</keyword>
<dbReference type="RefSeq" id="WP_345507271.1">
    <property type="nucleotide sequence ID" value="NZ_BAABIW010000014.1"/>
</dbReference>
<dbReference type="InterPro" id="IPR003807">
    <property type="entry name" value="DUF202"/>
</dbReference>
<feature type="transmembrane region" description="Helical" evidence="5">
    <location>
        <begin position="42"/>
        <end position="62"/>
    </location>
</feature>
<evidence type="ECO:0000256" key="4">
    <source>
        <dbReference type="ARBA" id="ARBA00023136"/>
    </source>
</evidence>
<evidence type="ECO:0000313" key="7">
    <source>
        <dbReference type="EMBL" id="GAA5025994.1"/>
    </source>
</evidence>
<evidence type="ECO:0000313" key="8">
    <source>
        <dbReference type="Proteomes" id="UP001500427"/>
    </source>
</evidence>
<feature type="transmembrane region" description="Helical" evidence="5">
    <location>
        <begin position="83"/>
        <end position="108"/>
    </location>
</feature>
<name>A0ABP9JCA8_9MICO</name>
<evidence type="ECO:0000256" key="1">
    <source>
        <dbReference type="ARBA" id="ARBA00004127"/>
    </source>
</evidence>
<dbReference type="EMBL" id="BAABIW010000014">
    <property type="protein sequence ID" value="GAA5025994.1"/>
    <property type="molecule type" value="Genomic_DNA"/>
</dbReference>
<comment type="caution">
    <text evidence="7">The sequence shown here is derived from an EMBL/GenBank/DDBJ whole genome shotgun (WGS) entry which is preliminary data.</text>
</comment>
<dbReference type="Pfam" id="PF02656">
    <property type="entry name" value="DUF202"/>
    <property type="match status" value="1"/>
</dbReference>
<organism evidence="7 8">
    <name type="scientific">Terrabacter aeriphilus</name>
    <dbReference type="NCBI Taxonomy" id="515662"/>
    <lineage>
        <taxon>Bacteria</taxon>
        <taxon>Bacillati</taxon>
        <taxon>Actinomycetota</taxon>
        <taxon>Actinomycetes</taxon>
        <taxon>Micrococcales</taxon>
        <taxon>Intrasporangiaceae</taxon>
        <taxon>Terrabacter</taxon>
    </lineage>
</organism>
<evidence type="ECO:0000256" key="2">
    <source>
        <dbReference type="ARBA" id="ARBA00022692"/>
    </source>
</evidence>
<feature type="domain" description="DUF202" evidence="6">
    <location>
        <begin position="6"/>
        <end position="68"/>
    </location>
</feature>
<keyword evidence="2 5" id="KW-0812">Transmembrane</keyword>
<reference evidence="8" key="1">
    <citation type="journal article" date="2019" name="Int. J. Syst. Evol. Microbiol.">
        <title>The Global Catalogue of Microorganisms (GCM) 10K type strain sequencing project: providing services to taxonomists for standard genome sequencing and annotation.</title>
        <authorList>
            <consortium name="The Broad Institute Genomics Platform"/>
            <consortium name="The Broad Institute Genome Sequencing Center for Infectious Disease"/>
            <person name="Wu L."/>
            <person name="Ma J."/>
        </authorList>
    </citation>
    <scope>NUCLEOTIDE SEQUENCE [LARGE SCALE GENOMIC DNA]</scope>
    <source>
        <strain evidence="8">JCM 17687</strain>
    </source>
</reference>
<evidence type="ECO:0000259" key="6">
    <source>
        <dbReference type="Pfam" id="PF02656"/>
    </source>
</evidence>
<dbReference type="Proteomes" id="UP001500427">
    <property type="component" value="Unassembled WGS sequence"/>
</dbReference>
<comment type="subcellular location">
    <subcellularLocation>
        <location evidence="1">Endomembrane system</location>
        <topology evidence="1">Multi-pass membrane protein</topology>
    </subcellularLocation>
</comment>
<evidence type="ECO:0000256" key="5">
    <source>
        <dbReference type="SAM" id="Phobius"/>
    </source>
</evidence>
<keyword evidence="3 5" id="KW-1133">Transmembrane helix</keyword>
<protein>
    <recommendedName>
        <fullName evidence="6">DUF202 domain-containing protein</fullName>
    </recommendedName>
</protein>
<keyword evidence="4 5" id="KW-0472">Membrane</keyword>
<accession>A0ABP9JCA8</accession>
<sequence length="110" mass="11387">MTSPADPGLQAERTSLAWRRTALSVAVGSLVGLRVLPGELGAYGYAVCLLGLGWSIDLAVVARRRHRDANLVLRRVGHRGPEGAVMARVALATAVTAVAALVGVLVIAGH</sequence>
<proteinExistence type="predicted"/>
<evidence type="ECO:0000256" key="3">
    <source>
        <dbReference type="ARBA" id="ARBA00022989"/>
    </source>
</evidence>
<gene>
    <name evidence="7" type="ORF">GCM10023258_19390</name>
</gene>